<gene>
    <name evidence="2" type="ORF">RR42_m1563</name>
</gene>
<protein>
    <submittedName>
        <fullName evidence="2">Uncharacterized protein</fullName>
    </submittedName>
</protein>
<evidence type="ECO:0000313" key="3">
    <source>
        <dbReference type="Proteomes" id="UP000031843"/>
    </source>
</evidence>
<dbReference type="KEGG" id="cbw:RR42_m1563"/>
<dbReference type="AlphaFoldDB" id="A0A0C4YDW5"/>
<feature type="compositionally biased region" description="Polar residues" evidence="1">
    <location>
        <begin position="8"/>
        <end position="22"/>
    </location>
</feature>
<reference evidence="2 3" key="1">
    <citation type="journal article" date="2015" name="Genome Announc.">
        <title>Complete Genome Sequence of Cupriavidus basilensis 4G11, Isolated from the Oak Ridge Field Research Center Site.</title>
        <authorList>
            <person name="Ray J."/>
            <person name="Waters R.J."/>
            <person name="Skerker J.M."/>
            <person name="Kuehl J.V."/>
            <person name="Price M.N."/>
            <person name="Huang J."/>
            <person name="Chakraborty R."/>
            <person name="Arkin A.P."/>
            <person name="Deutschbauer A."/>
        </authorList>
    </citation>
    <scope>NUCLEOTIDE SEQUENCE [LARGE SCALE GENOMIC DNA]</scope>
    <source>
        <strain evidence="2">4G11</strain>
    </source>
</reference>
<keyword evidence="3" id="KW-1185">Reference proteome</keyword>
<dbReference type="Proteomes" id="UP000031843">
    <property type="component" value="Chromosome main"/>
</dbReference>
<accession>A0A0C4YDW5</accession>
<feature type="region of interest" description="Disordered" evidence="1">
    <location>
        <begin position="1"/>
        <end position="22"/>
    </location>
</feature>
<organism evidence="2 3">
    <name type="scientific">Cupriavidus basilensis</name>
    <dbReference type="NCBI Taxonomy" id="68895"/>
    <lineage>
        <taxon>Bacteria</taxon>
        <taxon>Pseudomonadati</taxon>
        <taxon>Pseudomonadota</taxon>
        <taxon>Betaproteobacteria</taxon>
        <taxon>Burkholderiales</taxon>
        <taxon>Burkholderiaceae</taxon>
        <taxon>Cupriavidus</taxon>
    </lineage>
</organism>
<name>A0A0C4YDW5_9BURK</name>
<evidence type="ECO:0000313" key="2">
    <source>
        <dbReference type="EMBL" id="AJG18961.1"/>
    </source>
</evidence>
<evidence type="ECO:0000256" key="1">
    <source>
        <dbReference type="SAM" id="MobiDB-lite"/>
    </source>
</evidence>
<sequence length="50" mass="5344">MDRRSESVSKAPTSAGSVIAMNPTTVDPQEIVTSIIVHEVEPDAAEQYDA</sequence>
<dbReference type="STRING" id="68895.RR42_m1563"/>
<dbReference type="EMBL" id="CP010536">
    <property type="protein sequence ID" value="AJG18961.1"/>
    <property type="molecule type" value="Genomic_DNA"/>
</dbReference>
<proteinExistence type="predicted"/>